<dbReference type="EMBL" id="LT837803">
    <property type="protein sequence ID" value="SMB28424.1"/>
    <property type="molecule type" value="Genomic_DNA"/>
</dbReference>
<organism evidence="1 2">
    <name type="scientific">Sterolibacterium denitrificans</name>
    <dbReference type="NCBI Taxonomy" id="157592"/>
    <lineage>
        <taxon>Bacteria</taxon>
        <taxon>Pseudomonadati</taxon>
        <taxon>Pseudomonadota</taxon>
        <taxon>Betaproteobacteria</taxon>
        <taxon>Nitrosomonadales</taxon>
        <taxon>Sterolibacteriaceae</taxon>
        <taxon>Sterolibacterium</taxon>
    </lineage>
</organism>
<reference evidence="1" key="1">
    <citation type="submission" date="2017-03" db="EMBL/GenBank/DDBJ databases">
        <authorList>
            <consortium name="AG Boll"/>
        </authorList>
    </citation>
    <scope>NUCLEOTIDE SEQUENCE [LARGE SCALE GENOMIC DNA]</scope>
    <source>
        <strain evidence="1">Chol</strain>
    </source>
</reference>
<keyword evidence="2" id="KW-1185">Reference proteome</keyword>
<accession>A0A7Z7HRY3</accession>
<dbReference type="RefSeq" id="WP_154717114.1">
    <property type="nucleotide sequence ID" value="NZ_LT837803.1"/>
</dbReference>
<gene>
    <name evidence="1" type="ORF">SDENCHOL_20631</name>
</gene>
<dbReference type="AlphaFoldDB" id="A0A7Z7HRY3"/>
<evidence type="ECO:0008006" key="3">
    <source>
        <dbReference type="Google" id="ProtNLM"/>
    </source>
</evidence>
<sequence>MTTVKPVRFGRQDCHSLAERLNLDCQCVSLDRQALRGELAHAPDGELLAQLIETDRPHLFSDSTVFVGEENIQRMAALIAAVESVVRLPVYAGHVLAHAPESARHVPRAHGVFLGYDFHLPAAPGGWPQLIEINTNAGGGLLNALLARARRACCDSVDTLLPGRVAGAAPEQLFMEMFLAEWRISRPGEVLRSIAIVDETPALQYLYPEFILFRQLFERHGLEAVICDPRELEWRAGRLWHEGRPIDLVYNRLTDFALEAAGNAALRAAWLADGVVLTPHPHGHALYADKRNLIALCDDELLARWGVAAATRELLAAGIPRTEQVDAAHADALWARRRQLFFKPAGGYGSKAAYRGDKLTRRVFEQIMHGGEAYVAQALAPPSSRQLSVAGVPANLKLDLRNYVYDGQVQLVAARLWQGQTTNFRTPGGGFAPVLAVPCKDLPAMGGL</sequence>
<evidence type="ECO:0000313" key="2">
    <source>
        <dbReference type="Proteomes" id="UP000242886"/>
    </source>
</evidence>
<name>A0A7Z7HRY3_9PROT</name>
<protein>
    <recommendedName>
        <fullName evidence="3">Circularly permuted type 2 ATP-grasp protein</fullName>
    </recommendedName>
</protein>
<dbReference type="Proteomes" id="UP000242886">
    <property type="component" value="Chromosome SDENCHOL"/>
</dbReference>
<evidence type="ECO:0000313" key="1">
    <source>
        <dbReference type="EMBL" id="SMB28424.1"/>
    </source>
</evidence>
<proteinExistence type="predicted"/>